<dbReference type="AlphaFoldDB" id="F8C457"/>
<proteinExistence type="predicted"/>
<dbReference type="eggNOG" id="COG3144">
    <property type="taxonomic scope" value="Bacteria"/>
</dbReference>
<dbReference type="STRING" id="795359.TOPB45_0089"/>
<dbReference type="OrthoDB" id="1792985at2"/>
<dbReference type="KEGG" id="top:TOPB45_0089"/>
<dbReference type="RefSeq" id="WP_013908905.1">
    <property type="nucleotide sequence ID" value="NC_015682.1"/>
</dbReference>
<reference evidence="2 3" key="1">
    <citation type="journal article" date="2013" name="Genome Announc.">
        <title>Complete genome sequence of the hyperthermophilic sulfate-reducing bacterium Thermodesulfobacterium geofontis OPF15T.</title>
        <authorList>
            <person name="Elkins J.G."/>
            <person name="Hamilton-Brehm S.D."/>
            <person name="Lucas S."/>
            <person name="Han J."/>
            <person name="Lapidus A."/>
            <person name="Cheng J.F."/>
            <person name="Goodwin L.A."/>
            <person name="Pitluck S."/>
            <person name="Peters L."/>
            <person name="Mikhailova N."/>
            <person name="Davenport K.W."/>
            <person name="Detter J.C."/>
            <person name="Han C.S."/>
            <person name="Tapia R."/>
            <person name="Land M.L."/>
            <person name="Hauser L."/>
            <person name="Kyrpides N.C."/>
            <person name="Ivanova N.N."/>
            <person name="Pagani I."/>
            <person name="Bruce D."/>
            <person name="Woyke T."/>
            <person name="Cottingham R.W."/>
        </authorList>
    </citation>
    <scope>NUCLEOTIDE SEQUENCE [LARGE SCALE GENOMIC DNA]</scope>
    <source>
        <strain evidence="2 3">OPF15</strain>
    </source>
</reference>
<keyword evidence="3" id="KW-1185">Reference proteome</keyword>
<gene>
    <name evidence="2" type="ordered locus">TOPB45_0089</name>
</gene>
<dbReference type="Pfam" id="PF02120">
    <property type="entry name" value="Flg_hook"/>
    <property type="match status" value="1"/>
</dbReference>
<evidence type="ECO:0000313" key="3">
    <source>
        <dbReference type="Proteomes" id="UP000006583"/>
    </source>
</evidence>
<protein>
    <recommendedName>
        <fullName evidence="1">Flagellar hook-length control protein-like C-terminal domain-containing protein</fullName>
    </recommendedName>
</protein>
<feature type="domain" description="Flagellar hook-length control protein-like C-terminal" evidence="1">
    <location>
        <begin position="411"/>
        <end position="484"/>
    </location>
</feature>
<organism evidence="2 3">
    <name type="scientific">Thermodesulfobacterium geofontis (strain OPF15)</name>
    <dbReference type="NCBI Taxonomy" id="795359"/>
    <lineage>
        <taxon>Bacteria</taxon>
        <taxon>Pseudomonadati</taxon>
        <taxon>Thermodesulfobacteriota</taxon>
        <taxon>Thermodesulfobacteria</taxon>
        <taxon>Thermodesulfobacteriales</taxon>
        <taxon>Thermodesulfobacteriaceae</taxon>
        <taxon>Thermodesulfobacterium</taxon>
    </lineage>
</organism>
<dbReference type="InterPro" id="IPR038610">
    <property type="entry name" value="FliK-like_C_sf"/>
</dbReference>
<name>F8C457_THEGP</name>
<dbReference type="InterPro" id="IPR021136">
    <property type="entry name" value="Flagellar_hook_control-like_C"/>
</dbReference>
<evidence type="ECO:0000313" key="2">
    <source>
        <dbReference type="EMBL" id="AEH22205.1"/>
    </source>
</evidence>
<dbReference type="Proteomes" id="UP000006583">
    <property type="component" value="Chromosome"/>
</dbReference>
<dbReference type="CDD" id="cd17470">
    <property type="entry name" value="T3SS_Flik_C"/>
    <property type="match status" value="1"/>
</dbReference>
<accession>F8C457</accession>
<evidence type="ECO:0000259" key="1">
    <source>
        <dbReference type="Pfam" id="PF02120"/>
    </source>
</evidence>
<dbReference type="PATRIC" id="fig|795359.3.peg.89"/>
<dbReference type="HOGENOM" id="CLU_507991_0_0_0"/>
<dbReference type="EMBL" id="CP002829">
    <property type="protein sequence ID" value="AEH22205.1"/>
    <property type="molecule type" value="Genomic_DNA"/>
</dbReference>
<dbReference type="Gene3D" id="3.30.750.140">
    <property type="match status" value="1"/>
</dbReference>
<sequence>MIKVSNNLLSLNVQNLNAQSYNKISDLFLSILLNLINNQFSENQSFSENLSISQILNGNLNEDLNQCPNLVEKSYGNKELDLLNLYLFYLFYYNNFNSLNEKKLVSLEPDKIDESNNFQFNKDKFLFIKKLISFLISHKEIDFSQFNQIFEKIFSYFNTENLTRAEHVSSSSAFDSFDFDVENIINKEEVFQILNISKNKDLNKEENLVKEKLDELKVYEFLRQIGNLSKIKGNKIFYIQNKENNQPDRETFSFYTNTFQDNNQPKIEENLNLQIKNIENNPQKLNHNWLSASLSKGYMNQNVDQSGSEVDFNGKSLNIRKDFNDFTSSHNDLEVKKGEILKEEFKLYNFLERKFKMEENNFQKIFDVNLIKSDFRMENLVKVEHTKIIDFQKFPEGFLEMIKEMSLEIQPEGEKKAFIKLEPPEMGSLELEIKVKDKNIEIIARVEKPELLQELKHNLHLIKAGLEDSGFNLKEIQLFLGSNFNDKNLVKDFSKEKRNYSQKAEVEDVKEIDKKALKNWDLLKFYNRNGKYYYIV</sequence>